<keyword evidence="3 5" id="KW-0378">Hydrolase</keyword>
<dbReference type="PROSITE" id="PS00138">
    <property type="entry name" value="SUBTILASE_SER"/>
    <property type="match status" value="1"/>
</dbReference>
<dbReference type="PROSITE" id="PS00136">
    <property type="entry name" value="SUBTILASE_ASP"/>
    <property type="match status" value="1"/>
</dbReference>
<feature type="signal peptide" evidence="7">
    <location>
        <begin position="1"/>
        <end position="25"/>
    </location>
</feature>
<keyword evidence="10" id="KW-1185">Reference proteome</keyword>
<dbReference type="PANTHER" id="PTHR43806">
    <property type="entry name" value="PEPTIDASE S8"/>
    <property type="match status" value="1"/>
</dbReference>
<keyword evidence="4 5" id="KW-0720">Serine protease</keyword>
<dbReference type="PROSITE" id="PS51257">
    <property type="entry name" value="PROKAR_LIPOPROTEIN"/>
    <property type="match status" value="1"/>
</dbReference>
<evidence type="ECO:0000313" key="9">
    <source>
        <dbReference type="EMBL" id="PVU84937.1"/>
    </source>
</evidence>
<keyword evidence="7" id="KW-0732">Signal</keyword>
<dbReference type="PROSITE" id="PS51892">
    <property type="entry name" value="SUBTILASE"/>
    <property type="match status" value="1"/>
</dbReference>
<dbReference type="GO" id="GO:0004252">
    <property type="term" value="F:serine-type endopeptidase activity"/>
    <property type="evidence" value="ECO:0007669"/>
    <property type="project" value="UniProtKB-UniRule"/>
</dbReference>
<dbReference type="InterPro" id="IPR023828">
    <property type="entry name" value="Peptidase_S8_Ser-AS"/>
</dbReference>
<dbReference type="EMBL" id="MBFT01001191">
    <property type="protein sequence ID" value="PVU84937.1"/>
    <property type="molecule type" value="Genomic_DNA"/>
</dbReference>
<evidence type="ECO:0000256" key="3">
    <source>
        <dbReference type="ARBA" id="ARBA00022801"/>
    </source>
</evidence>
<dbReference type="CDD" id="cd04077">
    <property type="entry name" value="Peptidases_S8_PCSK9_ProteinaseK_like"/>
    <property type="match status" value="1"/>
</dbReference>
<comment type="similarity">
    <text evidence="1 5 6">Belongs to the peptidase S8 family.</text>
</comment>
<dbReference type="InterPro" id="IPR036852">
    <property type="entry name" value="Peptidase_S8/S53_dom_sf"/>
</dbReference>
<proteinExistence type="inferred from homology"/>
<dbReference type="InterPro" id="IPR022398">
    <property type="entry name" value="Peptidase_S8_His-AS"/>
</dbReference>
<keyword evidence="2 5" id="KW-0645">Protease</keyword>
<accession>A0A2T9XXY1</accession>
<reference evidence="9 10" key="1">
    <citation type="journal article" date="2018" name="MBio">
        <title>Comparative Genomics Reveals the Core Gene Toolbox for the Fungus-Insect Symbiosis.</title>
        <authorList>
            <person name="Wang Y."/>
            <person name="Stata M."/>
            <person name="Wang W."/>
            <person name="Stajich J.E."/>
            <person name="White M.M."/>
            <person name="Moncalvo J.M."/>
        </authorList>
    </citation>
    <scope>NUCLEOTIDE SEQUENCE [LARGE SCALE GENOMIC DNA]</scope>
    <source>
        <strain evidence="9 10">AUS-77-4</strain>
    </source>
</reference>
<dbReference type="InterPro" id="IPR000209">
    <property type="entry name" value="Peptidase_S8/S53_dom"/>
</dbReference>
<dbReference type="InterPro" id="IPR050131">
    <property type="entry name" value="Peptidase_S8_subtilisin-like"/>
</dbReference>
<dbReference type="AlphaFoldDB" id="A0A2T9XXY1"/>
<dbReference type="InterPro" id="IPR015500">
    <property type="entry name" value="Peptidase_S8_subtilisin-rel"/>
</dbReference>
<protein>
    <recommendedName>
        <fullName evidence="8">Peptidase S8/S53 domain-containing protein</fullName>
    </recommendedName>
</protein>
<dbReference type="STRING" id="61424.A0A2T9XXY1"/>
<feature type="domain" description="Peptidase S8/S53" evidence="8">
    <location>
        <begin position="193"/>
        <end position="428"/>
    </location>
</feature>
<dbReference type="OrthoDB" id="19448at2759"/>
<evidence type="ECO:0000256" key="2">
    <source>
        <dbReference type="ARBA" id="ARBA00022670"/>
    </source>
</evidence>
<evidence type="ECO:0000256" key="1">
    <source>
        <dbReference type="ARBA" id="ARBA00011073"/>
    </source>
</evidence>
<feature type="active site" description="Charge relay system" evidence="5">
    <location>
        <position position="395"/>
    </location>
</feature>
<dbReference type="Proteomes" id="UP000245699">
    <property type="component" value="Unassembled WGS sequence"/>
</dbReference>
<dbReference type="Gene3D" id="3.40.50.200">
    <property type="entry name" value="Peptidase S8/S53 domain"/>
    <property type="match status" value="1"/>
</dbReference>
<dbReference type="PRINTS" id="PR00723">
    <property type="entry name" value="SUBTILISIN"/>
</dbReference>
<dbReference type="GO" id="GO:0006508">
    <property type="term" value="P:proteolysis"/>
    <property type="evidence" value="ECO:0007669"/>
    <property type="project" value="UniProtKB-KW"/>
</dbReference>
<evidence type="ECO:0000259" key="8">
    <source>
        <dbReference type="Pfam" id="PF00082"/>
    </source>
</evidence>
<dbReference type="InterPro" id="IPR023827">
    <property type="entry name" value="Peptidase_S8_Asp-AS"/>
</dbReference>
<feature type="chain" id="PRO_5015663152" description="Peptidase S8/S53 domain-containing protein" evidence="7">
    <location>
        <begin position="26"/>
        <end position="449"/>
    </location>
</feature>
<dbReference type="PANTHER" id="PTHR43806:SF11">
    <property type="entry name" value="CEREVISIN-RELATED"/>
    <property type="match status" value="1"/>
</dbReference>
<dbReference type="InterPro" id="IPR034193">
    <property type="entry name" value="PCSK9_ProteinaseK-like"/>
</dbReference>
<gene>
    <name evidence="9" type="ORF">BB559_007300</name>
</gene>
<feature type="active site" description="Charge relay system" evidence="5">
    <location>
        <position position="237"/>
    </location>
</feature>
<dbReference type="GO" id="GO:0005615">
    <property type="term" value="C:extracellular space"/>
    <property type="evidence" value="ECO:0007669"/>
    <property type="project" value="TreeGrafter"/>
</dbReference>
<sequence>MKPRTFATSSVFLLLACFQSGFVEGARGGGLAQVYTSKGSSNQTATATAKNYNVVLKKLDSLKRRSATASSGKGSYGQTKDSLKAALDSHIEDMLAQFSDVVTPNSSGQSKPSIKSSNVVGDSFASYSAYLPPSALAIVQNSDDVQYIEEDYRVQTKTLQKWSPWGLSRLNSKVKNSGAYGYYDAGFTYSETGSGVTIYVLDSGVNSNHVEFNGGRVVSAISTIAEYAQNPVDDVGHGSMIAGVAAGLRVGVAKEAQIKSVKVIASDSGSVSDTVSGMQWIVNDWTSNGSKSGIVNMSVGLSSTISKVMDDAVKSAQAAGIAVVIAAGNVAIDACTTSPSSSGAGIIVGSISNTQDVISNFSNFGGCVDIFAPGENILTSTNDSNEDLVLEKGTSLSAPFVTGVLALYLEKNPKATPQDLKSYLLSTAIPVVGQLPSNTTNLALFYKLP</sequence>
<feature type="active site" description="Charge relay system" evidence="5">
    <location>
        <position position="202"/>
    </location>
</feature>
<evidence type="ECO:0000256" key="7">
    <source>
        <dbReference type="SAM" id="SignalP"/>
    </source>
</evidence>
<evidence type="ECO:0000256" key="4">
    <source>
        <dbReference type="ARBA" id="ARBA00022825"/>
    </source>
</evidence>
<evidence type="ECO:0000256" key="6">
    <source>
        <dbReference type="RuleBase" id="RU003355"/>
    </source>
</evidence>
<dbReference type="PROSITE" id="PS00137">
    <property type="entry name" value="SUBTILASE_HIS"/>
    <property type="match status" value="1"/>
</dbReference>
<dbReference type="Pfam" id="PF00082">
    <property type="entry name" value="Peptidase_S8"/>
    <property type="match status" value="1"/>
</dbReference>
<dbReference type="SUPFAM" id="SSF52743">
    <property type="entry name" value="Subtilisin-like"/>
    <property type="match status" value="1"/>
</dbReference>
<evidence type="ECO:0000256" key="5">
    <source>
        <dbReference type="PROSITE-ProRule" id="PRU01240"/>
    </source>
</evidence>
<comment type="caution">
    <text evidence="9">The sequence shown here is derived from an EMBL/GenBank/DDBJ whole genome shotgun (WGS) entry which is preliminary data.</text>
</comment>
<organism evidence="9 10">
    <name type="scientific">Furculomyces boomerangus</name>
    <dbReference type="NCBI Taxonomy" id="61424"/>
    <lineage>
        <taxon>Eukaryota</taxon>
        <taxon>Fungi</taxon>
        <taxon>Fungi incertae sedis</taxon>
        <taxon>Zoopagomycota</taxon>
        <taxon>Kickxellomycotina</taxon>
        <taxon>Harpellomycetes</taxon>
        <taxon>Harpellales</taxon>
        <taxon>Harpellaceae</taxon>
        <taxon>Furculomyces</taxon>
    </lineage>
</organism>
<name>A0A2T9XXY1_9FUNG</name>
<evidence type="ECO:0000313" key="10">
    <source>
        <dbReference type="Proteomes" id="UP000245699"/>
    </source>
</evidence>